<evidence type="ECO:0000313" key="1">
    <source>
        <dbReference type="EMBL" id="KAK3868724.1"/>
    </source>
</evidence>
<sequence>MYAFMSVVLEKLGAIRFVEEGVGVLCDAIQIYAQLCIKTGIEDRQTLEVTVGKSSQAVRNAATQLLDLEDEWDDFLGKVEISGNENVKEMVGVGVKVPDEMRMTSVGVEGAAVGGENELGSAGCSVVVVTFGEERGAVRWQQETKCPFQYYRDQTRSLYTFLGLKRSVKAVWNTATLSYYGSEVAKGTPLPQGYTDLEDDPHQMGGDFIFDSTATLKFVYRSKTANDRPSVDRILQAIHNIQ</sequence>
<dbReference type="EMBL" id="JAWQEG010000758">
    <property type="protein sequence ID" value="KAK3885869.1"/>
    <property type="molecule type" value="Genomic_DNA"/>
</dbReference>
<dbReference type="EMBL" id="JAWQEG010002952">
    <property type="protein sequence ID" value="KAK3868724.1"/>
    <property type="molecule type" value="Genomic_DNA"/>
</dbReference>
<evidence type="ECO:0000313" key="3">
    <source>
        <dbReference type="Proteomes" id="UP001286313"/>
    </source>
</evidence>
<dbReference type="InterPro" id="IPR032801">
    <property type="entry name" value="PXL2A/B/C"/>
</dbReference>
<gene>
    <name evidence="2" type="ORF">Pcinc_009931</name>
    <name evidence="1" type="ORF">Pcinc_025892</name>
</gene>
<dbReference type="AlphaFoldDB" id="A0AAE1G3R1"/>
<proteinExistence type="predicted"/>
<name>A0AAE1G3R1_PETCI</name>
<keyword evidence="3" id="KW-1185">Reference proteome</keyword>
<accession>A0AAE1G3R1</accession>
<dbReference type="Pfam" id="PF13911">
    <property type="entry name" value="AhpC-TSA_2"/>
    <property type="match status" value="1"/>
</dbReference>
<protein>
    <submittedName>
        <fullName evidence="2">Uncharacterized protein</fullName>
    </submittedName>
</protein>
<dbReference type="Proteomes" id="UP001286313">
    <property type="component" value="Unassembled WGS sequence"/>
</dbReference>
<comment type="caution">
    <text evidence="2">The sequence shown here is derived from an EMBL/GenBank/DDBJ whole genome shotgun (WGS) entry which is preliminary data.</text>
</comment>
<dbReference type="Gene3D" id="3.40.30.10">
    <property type="entry name" value="Glutaredoxin"/>
    <property type="match status" value="1"/>
</dbReference>
<evidence type="ECO:0000313" key="2">
    <source>
        <dbReference type="EMBL" id="KAK3885869.1"/>
    </source>
</evidence>
<organism evidence="2 3">
    <name type="scientific">Petrolisthes cinctipes</name>
    <name type="common">Flat porcelain crab</name>
    <dbReference type="NCBI Taxonomy" id="88211"/>
    <lineage>
        <taxon>Eukaryota</taxon>
        <taxon>Metazoa</taxon>
        <taxon>Ecdysozoa</taxon>
        <taxon>Arthropoda</taxon>
        <taxon>Crustacea</taxon>
        <taxon>Multicrustacea</taxon>
        <taxon>Malacostraca</taxon>
        <taxon>Eumalacostraca</taxon>
        <taxon>Eucarida</taxon>
        <taxon>Decapoda</taxon>
        <taxon>Pleocyemata</taxon>
        <taxon>Anomura</taxon>
        <taxon>Galatheoidea</taxon>
        <taxon>Porcellanidae</taxon>
        <taxon>Petrolisthes</taxon>
    </lineage>
</organism>
<reference evidence="2" key="1">
    <citation type="submission" date="2023-10" db="EMBL/GenBank/DDBJ databases">
        <title>Genome assemblies of two species of porcelain crab, Petrolisthes cinctipes and Petrolisthes manimaculis (Anomura: Porcellanidae).</title>
        <authorList>
            <person name="Angst P."/>
        </authorList>
    </citation>
    <scope>NUCLEOTIDE SEQUENCE</scope>
    <source>
        <strain evidence="2">PB745_01</strain>
        <tissue evidence="2">Gill</tissue>
    </source>
</reference>